<dbReference type="Proteomes" id="UP000887565">
    <property type="component" value="Unplaced"/>
</dbReference>
<keyword evidence="2" id="KW-0813">Transport</keyword>
<evidence type="ECO:0000256" key="9">
    <source>
        <dbReference type="SAM" id="Phobius"/>
    </source>
</evidence>
<dbReference type="GO" id="GO:0009055">
    <property type="term" value="F:electron transfer activity"/>
    <property type="evidence" value="ECO:0007669"/>
    <property type="project" value="InterPro"/>
</dbReference>
<evidence type="ECO:0000313" key="11">
    <source>
        <dbReference type="WBParaSite" id="nRc.2.0.1.t48217-RA"/>
    </source>
</evidence>
<sequence>MAKDVSTFLTYLARPEMPDFKRYALKLAFMSLPVGFVLLYLKRFIWTTWKSQKVVFRPVKGREEWRAPRR</sequence>
<name>A0A915LBI8_ROMCU</name>
<keyword evidence="10" id="KW-1185">Reference proteome</keyword>
<comment type="similarity">
    <text evidence="1">Belongs to the cytochrome c family.</text>
</comment>
<keyword evidence="8 9" id="KW-0472">Membrane</keyword>
<keyword evidence="5" id="KW-0479">Metal-binding</keyword>
<evidence type="ECO:0000256" key="4">
    <source>
        <dbReference type="ARBA" id="ARBA00022660"/>
    </source>
</evidence>
<organism evidence="10 11">
    <name type="scientific">Romanomermis culicivorax</name>
    <name type="common">Nematode worm</name>
    <dbReference type="NCBI Taxonomy" id="13658"/>
    <lineage>
        <taxon>Eukaryota</taxon>
        <taxon>Metazoa</taxon>
        <taxon>Ecdysozoa</taxon>
        <taxon>Nematoda</taxon>
        <taxon>Enoplea</taxon>
        <taxon>Dorylaimia</taxon>
        <taxon>Mermithida</taxon>
        <taxon>Mermithoidea</taxon>
        <taxon>Mermithidae</taxon>
        <taxon>Romanomermis</taxon>
    </lineage>
</organism>
<dbReference type="InterPro" id="IPR021157">
    <property type="entry name" value="Cyt_c1_TM_anchor_C"/>
</dbReference>
<dbReference type="InterPro" id="IPR002326">
    <property type="entry name" value="Cyt_c1"/>
</dbReference>
<keyword evidence="3" id="KW-0349">Heme</keyword>
<keyword evidence="6" id="KW-0249">Electron transport</keyword>
<evidence type="ECO:0000256" key="2">
    <source>
        <dbReference type="ARBA" id="ARBA00022448"/>
    </source>
</evidence>
<dbReference type="AlphaFoldDB" id="A0A915LBI8"/>
<dbReference type="Gene3D" id="1.20.5.100">
    <property type="entry name" value="Cytochrome c1, transmembrane anchor, C-terminal"/>
    <property type="match status" value="1"/>
</dbReference>
<evidence type="ECO:0000256" key="6">
    <source>
        <dbReference type="ARBA" id="ARBA00022982"/>
    </source>
</evidence>
<dbReference type="GO" id="GO:0020037">
    <property type="term" value="F:heme binding"/>
    <property type="evidence" value="ECO:0007669"/>
    <property type="project" value="InterPro"/>
</dbReference>
<keyword evidence="7" id="KW-0408">Iron</keyword>
<keyword evidence="4" id="KW-0679">Respiratory chain</keyword>
<dbReference type="GO" id="GO:0046872">
    <property type="term" value="F:metal ion binding"/>
    <property type="evidence" value="ECO:0007669"/>
    <property type="project" value="UniProtKB-KW"/>
</dbReference>
<keyword evidence="9" id="KW-1133">Transmembrane helix</keyword>
<protein>
    <submittedName>
        <fullName evidence="11">Uncharacterized protein</fullName>
    </submittedName>
</protein>
<evidence type="ECO:0000256" key="3">
    <source>
        <dbReference type="ARBA" id="ARBA00022617"/>
    </source>
</evidence>
<accession>A0A915LBI8</accession>
<keyword evidence="9" id="KW-0812">Transmembrane</keyword>
<evidence type="ECO:0000256" key="5">
    <source>
        <dbReference type="ARBA" id="ARBA00022723"/>
    </source>
</evidence>
<proteinExistence type="inferred from homology"/>
<evidence type="ECO:0000256" key="7">
    <source>
        <dbReference type="ARBA" id="ARBA00023004"/>
    </source>
</evidence>
<feature type="transmembrane region" description="Helical" evidence="9">
    <location>
        <begin position="23"/>
        <end position="41"/>
    </location>
</feature>
<reference evidence="11" key="1">
    <citation type="submission" date="2022-11" db="UniProtKB">
        <authorList>
            <consortium name="WormBaseParasite"/>
        </authorList>
    </citation>
    <scope>IDENTIFICATION</scope>
</reference>
<dbReference type="Pfam" id="PF02167">
    <property type="entry name" value="Cytochrom_C1"/>
    <property type="match status" value="1"/>
</dbReference>
<dbReference type="SUPFAM" id="SSF81496">
    <property type="entry name" value="Cytochrome c1 subunit of cytochrome bc1 complex (Ubiquinol-cytochrome c reductase), transmembrane anchor"/>
    <property type="match status" value="1"/>
</dbReference>
<evidence type="ECO:0000313" key="10">
    <source>
        <dbReference type="Proteomes" id="UP000887565"/>
    </source>
</evidence>
<evidence type="ECO:0000256" key="1">
    <source>
        <dbReference type="ARBA" id="ARBA00006488"/>
    </source>
</evidence>
<dbReference type="WBParaSite" id="nRc.2.0.1.t48217-RA">
    <property type="protein sequence ID" value="nRc.2.0.1.t48217-RA"/>
    <property type="gene ID" value="nRc.2.0.1.g48217"/>
</dbReference>
<evidence type="ECO:0000256" key="8">
    <source>
        <dbReference type="ARBA" id="ARBA00023136"/>
    </source>
</evidence>